<protein>
    <submittedName>
        <fullName evidence="2">Uncharacterized protein</fullName>
    </submittedName>
</protein>
<feature type="compositionally biased region" description="Low complexity" evidence="1">
    <location>
        <begin position="1"/>
        <end position="14"/>
    </location>
</feature>
<feature type="region of interest" description="Disordered" evidence="1">
    <location>
        <begin position="105"/>
        <end position="126"/>
    </location>
</feature>
<feature type="region of interest" description="Disordered" evidence="1">
    <location>
        <begin position="53"/>
        <end position="81"/>
    </location>
</feature>
<accession>A0A6A4RQN5</accession>
<reference evidence="2 3" key="1">
    <citation type="submission" date="2019-06" db="EMBL/GenBank/DDBJ databases">
        <title>Draft genomes of female and male turbot (Scophthalmus maximus).</title>
        <authorList>
            <person name="Xu H."/>
            <person name="Xu X.-W."/>
            <person name="Shao C."/>
            <person name="Chen S."/>
        </authorList>
    </citation>
    <scope>NUCLEOTIDE SEQUENCE [LARGE SCALE GENOMIC DNA]</scope>
    <source>
        <strain evidence="2">Ysfricsl-2016a</strain>
        <tissue evidence="2">Blood</tissue>
    </source>
</reference>
<organism evidence="2 3">
    <name type="scientific">Scophthalmus maximus</name>
    <name type="common">Turbot</name>
    <name type="synonym">Psetta maxima</name>
    <dbReference type="NCBI Taxonomy" id="52904"/>
    <lineage>
        <taxon>Eukaryota</taxon>
        <taxon>Metazoa</taxon>
        <taxon>Chordata</taxon>
        <taxon>Craniata</taxon>
        <taxon>Vertebrata</taxon>
        <taxon>Euteleostomi</taxon>
        <taxon>Actinopterygii</taxon>
        <taxon>Neopterygii</taxon>
        <taxon>Teleostei</taxon>
        <taxon>Neoteleostei</taxon>
        <taxon>Acanthomorphata</taxon>
        <taxon>Carangaria</taxon>
        <taxon>Pleuronectiformes</taxon>
        <taxon>Pleuronectoidei</taxon>
        <taxon>Scophthalmidae</taxon>
        <taxon>Scophthalmus</taxon>
    </lineage>
</organism>
<comment type="caution">
    <text evidence="2">The sequence shown here is derived from an EMBL/GenBank/DDBJ whole genome shotgun (WGS) entry which is preliminary data.</text>
</comment>
<name>A0A6A4RQN5_SCOMX</name>
<evidence type="ECO:0000313" key="3">
    <source>
        <dbReference type="Proteomes" id="UP000438429"/>
    </source>
</evidence>
<dbReference type="PANTHER" id="PTHR15727:SF3">
    <property type="entry name" value="RING FINGER PROTEIN 214"/>
    <property type="match status" value="1"/>
</dbReference>
<proteinExistence type="predicted"/>
<evidence type="ECO:0000256" key="1">
    <source>
        <dbReference type="SAM" id="MobiDB-lite"/>
    </source>
</evidence>
<sequence>MQQQAVQVQVQAVQTEDATEESGVNTEPDWESQVAAMLEYSGSLTAQYNGLVRRQDEEEATQEKHKLQLQKRKEEATRQHQALMDKLESLRVKLQLNNSKAARKNFLSKKQEMSSEKNRAEEERNRLAKELEEGERRLAALAEEQSEEQRRWQEELDELRREMERLRKEAREAEQLASQDENAAVEMQRDVAMTRIEAWLRELAQYLSALRAEFPQQFPYERLKWEKKEAAVRRSQAELQSRFQDVLQQLRQGAELESLPRINVPSLPQVPTSDLRFSLVMQSLVPPPFVPPPPLPPNPVARPLPPQRHPDYYQDQYPPLHRPQFRQHYPPPPELYFQPPLQFQAPPPPQFQPHIRAPVKGHRLSVKLLYRTTEDEDQTLLRPSEETTN</sequence>
<dbReference type="Proteomes" id="UP000438429">
    <property type="component" value="Unassembled WGS sequence"/>
</dbReference>
<dbReference type="AlphaFoldDB" id="A0A6A4RQN5"/>
<feature type="compositionally biased region" description="Basic and acidic residues" evidence="1">
    <location>
        <begin position="109"/>
        <end position="126"/>
    </location>
</feature>
<feature type="region of interest" description="Disordered" evidence="1">
    <location>
        <begin position="1"/>
        <end position="29"/>
    </location>
</feature>
<dbReference type="PANTHER" id="PTHR15727">
    <property type="entry name" value="RING FINGER PROTEIN 214"/>
    <property type="match status" value="1"/>
</dbReference>
<dbReference type="EMBL" id="VEVO01000025">
    <property type="protein sequence ID" value="KAF0022569.1"/>
    <property type="molecule type" value="Genomic_DNA"/>
</dbReference>
<evidence type="ECO:0000313" key="2">
    <source>
        <dbReference type="EMBL" id="KAF0022569.1"/>
    </source>
</evidence>
<gene>
    <name evidence="2" type="ORF">F2P81_025195</name>
</gene>
<dbReference type="GO" id="GO:0004842">
    <property type="term" value="F:ubiquitin-protein transferase activity"/>
    <property type="evidence" value="ECO:0007669"/>
    <property type="project" value="TreeGrafter"/>
</dbReference>